<dbReference type="SUPFAM" id="SSF51695">
    <property type="entry name" value="PLC-like phosphodiesterases"/>
    <property type="match status" value="1"/>
</dbReference>
<dbReference type="EMBL" id="CP144143">
    <property type="protein sequence ID" value="WWC82652.1"/>
    <property type="molecule type" value="Genomic_DNA"/>
</dbReference>
<accession>A0ABZ2EH50</accession>
<dbReference type="GO" id="GO:0008889">
    <property type="term" value="F:glycerophosphodiester phosphodiesterase activity"/>
    <property type="evidence" value="ECO:0007669"/>
    <property type="project" value="UniProtKB-EC"/>
</dbReference>
<feature type="domain" description="GP-PDE" evidence="1">
    <location>
        <begin position="29"/>
        <end position="298"/>
    </location>
</feature>
<dbReference type="Pfam" id="PF03009">
    <property type="entry name" value="GDPD"/>
    <property type="match status" value="1"/>
</dbReference>
<dbReference type="RefSeq" id="WP_409966375.1">
    <property type="nucleotide sequence ID" value="NZ_CP144143.1"/>
</dbReference>
<dbReference type="PANTHER" id="PTHR46211">
    <property type="entry name" value="GLYCEROPHOSPHORYL DIESTER PHOSPHODIESTERASE"/>
    <property type="match status" value="1"/>
</dbReference>
<dbReference type="InterPro" id="IPR030395">
    <property type="entry name" value="GP_PDE_dom"/>
</dbReference>
<dbReference type="Proteomes" id="UP001321305">
    <property type="component" value="Chromosome"/>
</dbReference>
<organism evidence="2 3">
    <name type="scientific">Mycovorax composti</name>
    <dbReference type="NCBI Taxonomy" id="2962693"/>
    <lineage>
        <taxon>Bacteria</taxon>
        <taxon>Pseudomonadati</taxon>
        <taxon>Bacteroidota</taxon>
        <taxon>Chitinophagia</taxon>
        <taxon>Chitinophagales</taxon>
        <taxon>Chitinophagaceae</taxon>
        <taxon>Mycovorax</taxon>
    </lineage>
</organism>
<dbReference type="PROSITE" id="PS51704">
    <property type="entry name" value="GP_PDE"/>
    <property type="match status" value="1"/>
</dbReference>
<reference evidence="3" key="1">
    <citation type="submission" date="2024-01" db="EMBL/GenBank/DDBJ databases">
        <title>Mycovorax composti gen. nov. sp. nov., a member of the family Chitinophagaceae isolated from button mushroom compost.</title>
        <authorList>
            <person name="Thai M."/>
            <person name="Bell T.L."/>
            <person name="Kertesz M.A."/>
        </authorList>
    </citation>
    <scope>NUCLEOTIDE SEQUENCE [LARGE SCALE GENOMIC DNA]</scope>
    <source>
        <strain evidence="3">C216</strain>
    </source>
</reference>
<evidence type="ECO:0000313" key="2">
    <source>
        <dbReference type="EMBL" id="WWC82652.1"/>
    </source>
</evidence>
<proteinExistence type="predicted"/>
<keyword evidence="3" id="KW-1185">Reference proteome</keyword>
<dbReference type="PANTHER" id="PTHR46211:SF14">
    <property type="entry name" value="GLYCEROPHOSPHODIESTER PHOSPHODIESTERASE"/>
    <property type="match status" value="1"/>
</dbReference>
<evidence type="ECO:0000259" key="1">
    <source>
        <dbReference type="PROSITE" id="PS51704"/>
    </source>
</evidence>
<dbReference type="EC" id="3.1.4.46" evidence="2"/>
<keyword evidence="2" id="KW-0378">Hydrolase</keyword>
<dbReference type="Gene3D" id="3.20.20.190">
    <property type="entry name" value="Phosphatidylinositol (PI) phosphodiesterase"/>
    <property type="match status" value="1"/>
</dbReference>
<evidence type="ECO:0000313" key="3">
    <source>
        <dbReference type="Proteomes" id="UP001321305"/>
    </source>
</evidence>
<gene>
    <name evidence="2" type="primary">glpQ</name>
    <name evidence="2" type="ORF">PIECOFPK_00360</name>
</gene>
<sequence length="298" mass="34159">MAFVLKGRRFIVIWLLNCMAFAVYAQKGFDSQAHRGGRGLMPENTIPAMLDAIDRGITTLEMDLQLTADRKVIVSHDPTFNSNFVTSPQGDTLTREAARKIVLYQLTYDSIKKYDVGLKFNPEFPRQKKMKASKPLLSDLLEETEAYAKKKNRTVYYNIEIKSRPASDGKYYPDLETFIDLAMDVINKKKIADRVVIQTFDTRALHILHRKYPQYALSYLIDAKEKRSVDELIKSLGFIPAALSPHYSIVTDNMIKDCRKRGMRIIPWTVNDLDEMKRLKAMGVDGIISDYSDLFAQL</sequence>
<name>A0ABZ2EH50_9BACT</name>
<dbReference type="InterPro" id="IPR017946">
    <property type="entry name" value="PLC-like_Pdiesterase_TIM-brl"/>
</dbReference>
<protein>
    <submittedName>
        <fullName evidence="2">Glycerophosphodiester phosphodiesterase</fullName>
        <ecNumber evidence="2">3.1.4.46</ecNumber>
    </submittedName>
</protein>